<evidence type="ECO:0000313" key="2">
    <source>
        <dbReference type="Proteomes" id="UP001056291"/>
    </source>
</evidence>
<accession>A0ABY4W170</accession>
<name>A0ABY4W170_9PROT</name>
<proteinExistence type="predicted"/>
<reference evidence="1" key="1">
    <citation type="submission" date="2022-06" db="EMBL/GenBank/DDBJ databases">
        <title>Sneathiella actinostolidae sp. nov., isolated from a sea anemonein the Western Pacific Ocean.</title>
        <authorList>
            <person name="Wei M.J."/>
        </authorList>
    </citation>
    <scope>NUCLEOTIDE SEQUENCE</scope>
    <source>
        <strain evidence="1">PHK-P5</strain>
    </source>
</reference>
<sequence length="152" mass="17571">MYILRTQNCRKKDLEKRWALPDRVFFACGACQVLAHVFMEKNAPADAQAIWIKPSAGHTGNHIIVSFADRVFDYHGYTEKNRFLAHYWKRARQVYPGWDAELVDITQDALTTEGPSAIYDGLWLRAPHQFFKNPLPRAEAFLAKVPKHMKIV</sequence>
<keyword evidence="2" id="KW-1185">Reference proteome</keyword>
<dbReference type="Proteomes" id="UP001056291">
    <property type="component" value="Chromosome"/>
</dbReference>
<dbReference type="EMBL" id="CP098747">
    <property type="protein sequence ID" value="USG60957.1"/>
    <property type="molecule type" value="Genomic_DNA"/>
</dbReference>
<dbReference type="RefSeq" id="WP_251933913.1">
    <property type="nucleotide sequence ID" value="NZ_CP098747.1"/>
</dbReference>
<gene>
    <name evidence="1" type="ORF">NBZ79_17505</name>
</gene>
<protein>
    <submittedName>
        <fullName evidence="1">Uncharacterized protein</fullName>
    </submittedName>
</protein>
<evidence type="ECO:0000313" key="1">
    <source>
        <dbReference type="EMBL" id="USG60957.1"/>
    </source>
</evidence>
<organism evidence="1 2">
    <name type="scientific">Sneathiella marina</name>
    <dbReference type="NCBI Taxonomy" id="2950108"/>
    <lineage>
        <taxon>Bacteria</taxon>
        <taxon>Pseudomonadati</taxon>
        <taxon>Pseudomonadota</taxon>
        <taxon>Alphaproteobacteria</taxon>
        <taxon>Sneathiellales</taxon>
        <taxon>Sneathiellaceae</taxon>
        <taxon>Sneathiella</taxon>
    </lineage>
</organism>